<protein>
    <submittedName>
        <fullName evidence="1 3">Uncharacterized protein</fullName>
    </submittedName>
</protein>
<sequence length="165" mass="17630">MLKGTLKPDEGLHIRNFRGIFAIGGSCNAHRQRGATVSHRVSPPPSSALEFPLSLSLSGPAPLCHLPLAHVCVSEVFSIHHPGLTTSLPLSPPPLLLISSFPRVSLRLPSAGVCESETGATRPSVMHGKQRCYRRLGNAYPSAPIPLCVELRFLLGEPVLGDIGY</sequence>
<keyword evidence="2" id="KW-1185">Reference proteome</keyword>
<dbReference type="EMBL" id="UYSU01048084">
    <property type="protein sequence ID" value="VDM05943.1"/>
    <property type="molecule type" value="Genomic_DNA"/>
</dbReference>
<evidence type="ECO:0000313" key="3">
    <source>
        <dbReference type="WBParaSite" id="SSLN_0002028801-mRNA-1"/>
    </source>
</evidence>
<dbReference type="Proteomes" id="UP000275846">
    <property type="component" value="Unassembled WGS sequence"/>
</dbReference>
<evidence type="ECO:0000313" key="2">
    <source>
        <dbReference type="Proteomes" id="UP000275846"/>
    </source>
</evidence>
<organism evidence="3">
    <name type="scientific">Schistocephalus solidus</name>
    <name type="common">Tapeworm</name>
    <dbReference type="NCBI Taxonomy" id="70667"/>
    <lineage>
        <taxon>Eukaryota</taxon>
        <taxon>Metazoa</taxon>
        <taxon>Spiralia</taxon>
        <taxon>Lophotrochozoa</taxon>
        <taxon>Platyhelminthes</taxon>
        <taxon>Cestoda</taxon>
        <taxon>Eucestoda</taxon>
        <taxon>Diphyllobothriidea</taxon>
        <taxon>Diphyllobothriidae</taxon>
        <taxon>Schistocephalus</taxon>
    </lineage>
</organism>
<evidence type="ECO:0000313" key="1">
    <source>
        <dbReference type="EMBL" id="VDM05943.1"/>
    </source>
</evidence>
<proteinExistence type="predicted"/>
<name>A0A183TSV9_SCHSO</name>
<dbReference type="WBParaSite" id="SSLN_0002028801-mRNA-1">
    <property type="protein sequence ID" value="SSLN_0002028801-mRNA-1"/>
    <property type="gene ID" value="SSLN_0002028801"/>
</dbReference>
<reference evidence="3" key="1">
    <citation type="submission" date="2016-06" db="UniProtKB">
        <authorList>
            <consortium name="WormBaseParasite"/>
        </authorList>
    </citation>
    <scope>IDENTIFICATION</scope>
</reference>
<accession>A0A183TSV9</accession>
<reference evidence="1 2" key="2">
    <citation type="submission" date="2018-11" db="EMBL/GenBank/DDBJ databases">
        <authorList>
            <consortium name="Pathogen Informatics"/>
        </authorList>
    </citation>
    <scope>NUCLEOTIDE SEQUENCE [LARGE SCALE GENOMIC DNA]</scope>
    <source>
        <strain evidence="1 2">NST_G2</strain>
    </source>
</reference>
<dbReference type="AlphaFoldDB" id="A0A183TSV9"/>
<gene>
    <name evidence="1" type="ORF">SSLN_LOCUS19557</name>
</gene>